<keyword evidence="1" id="KW-1133">Transmembrane helix</keyword>
<evidence type="ECO:0000256" key="1">
    <source>
        <dbReference type="SAM" id="Phobius"/>
    </source>
</evidence>
<sequence>MLFFLPTDFAVGALFTRVIRAAIFRCNFTSISESIRATIFGCNFVVGAIITGVIGYFFSFRYDFTVGAVVRIRDLGSGTEAIGFFSSLDMISPLEPSLGFGLGLGFTVVRIQDLGSGTEAIGFFSSLDMISPLEPSLGFGLGLGFTVVRIQVRVRVCHH</sequence>
<dbReference type="EMBL" id="WTPW01002144">
    <property type="protein sequence ID" value="KAF0395343.1"/>
    <property type="molecule type" value="Genomic_DNA"/>
</dbReference>
<evidence type="ECO:0000313" key="2">
    <source>
        <dbReference type="EMBL" id="KAF0395343.1"/>
    </source>
</evidence>
<organism evidence="2 3">
    <name type="scientific">Gigaspora margarita</name>
    <dbReference type="NCBI Taxonomy" id="4874"/>
    <lineage>
        <taxon>Eukaryota</taxon>
        <taxon>Fungi</taxon>
        <taxon>Fungi incertae sedis</taxon>
        <taxon>Mucoromycota</taxon>
        <taxon>Glomeromycotina</taxon>
        <taxon>Glomeromycetes</taxon>
        <taxon>Diversisporales</taxon>
        <taxon>Gigasporaceae</taxon>
        <taxon>Gigaspora</taxon>
    </lineage>
</organism>
<dbReference type="OrthoDB" id="2486372at2759"/>
<protein>
    <submittedName>
        <fullName evidence="2">Uncharacterized protein</fullName>
    </submittedName>
</protein>
<evidence type="ECO:0000313" key="3">
    <source>
        <dbReference type="Proteomes" id="UP000439903"/>
    </source>
</evidence>
<comment type="caution">
    <text evidence="2">The sequence shown here is derived from an EMBL/GenBank/DDBJ whole genome shotgun (WGS) entry which is preliminary data.</text>
</comment>
<keyword evidence="3" id="KW-1185">Reference proteome</keyword>
<dbReference type="AlphaFoldDB" id="A0A8H3X2H1"/>
<feature type="transmembrane region" description="Helical" evidence="1">
    <location>
        <begin position="37"/>
        <end position="58"/>
    </location>
</feature>
<proteinExistence type="predicted"/>
<gene>
    <name evidence="2" type="ORF">F8M41_010263</name>
</gene>
<keyword evidence="1" id="KW-0472">Membrane</keyword>
<dbReference type="Proteomes" id="UP000439903">
    <property type="component" value="Unassembled WGS sequence"/>
</dbReference>
<name>A0A8H3X2H1_GIGMA</name>
<accession>A0A8H3X2H1</accession>
<keyword evidence="1" id="KW-0812">Transmembrane</keyword>
<reference evidence="2 3" key="1">
    <citation type="journal article" date="2019" name="Environ. Microbiol.">
        <title>At the nexus of three kingdoms: the genome of the mycorrhizal fungus Gigaspora margarita provides insights into plant, endobacterial and fungal interactions.</title>
        <authorList>
            <person name="Venice F."/>
            <person name="Ghignone S."/>
            <person name="Salvioli di Fossalunga A."/>
            <person name="Amselem J."/>
            <person name="Novero M."/>
            <person name="Xianan X."/>
            <person name="Sedzielewska Toro K."/>
            <person name="Morin E."/>
            <person name="Lipzen A."/>
            <person name="Grigoriev I.V."/>
            <person name="Henrissat B."/>
            <person name="Martin F.M."/>
            <person name="Bonfante P."/>
        </authorList>
    </citation>
    <scope>NUCLEOTIDE SEQUENCE [LARGE SCALE GENOMIC DNA]</scope>
    <source>
        <strain evidence="2 3">BEG34</strain>
    </source>
</reference>